<protein>
    <recommendedName>
        <fullName evidence="3">Lipoprotein</fullName>
    </recommendedName>
</protein>
<sequence length="246" mass="28629">MKNGFILFFAFLFFGCNNPKEKKNSIITKKEKTIIVKKDSVKTINEIVLRESFIDSTNIGEKGKYKVELNSYNNMDSTYVEIKFSEKQENHWLEKQKIVLPKDGVVSCDPKTTDFNNDKLNDFTFQSSVAARGANEIRTLLIFEKTTGKLKLIRNSDNYPNLQYNEVLNCIDSWMVYGGTSTVFLKIDHYTLREFAGVELYDNYREVYLVGKKGEHKTLKKEKIKDLEIYTRFKNFSPLIENETAN</sequence>
<keyword evidence="2" id="KW-1185">Reference proteome</keyword>
<dbReference type="OrthoDB" id="789281at2"/>
<accession>A0A3E0ELF1</accession>
<evidence type="ECO:0008006" key="3">
    <source>
        <dbReference type="Google" id="ProtNLM"/>
    </source>
</evidence>
<evidence type="ECO:0000313" key="1">
    <source>
        <dbReference type="EMBL" id="REG99082.1"/>
    </source>
</evidence>
<proteinExistence type="predicted"/>
<organism evidence="1 2">
    <name type="scientific">Flavobacterium aquicola</name>
    <dbReference type="NCBI Taxonomy" id="1682742"/>
    <lineage>
        <taxon>Bacteria</taxon>
        <taxon>Pseudomonadati</taxon>
        <taxon>Bacteroidota</taxon>
        <taxon>Flavobacteriia</taxon>
        <taxon>Flavobacteriales</taxon>
        <taxon>Flavobacteriaceae</taxon>
        <taxon>Flavobacterium</taxon>
    </lineage>
</organism>
<gene>
    <name evidence="1" type="ORF">C8P67_105251</name>
</gene>
<dbReference type="AlphaFoldDB" id="A0A3E0ELF1"/>
<dbReference type="EMBL" id="QUNI01000005">
    <property type="protein sequence ID" value="REG99082.1"/>
    <property type="molecule type" value="Genomic_DNA"/>
</dbReference>
<dbReference type="RefSeq" id="WP_115813199.1">
    <property type="nucleotide sequence ID" value="NZ_QUNI01000005.1"/>
</dbReference>
<reference evidence="1 2" key="1">
    <citation type="submission" date="2018-08" db="EMBL/GenBank/DDBJ databases">
        <title>Genomic Encyclopedia of Archaeal and Bacterial Type Strains, Phase II (KMG-II): from individual species to whole genera.</title>
        <authorList>
            <person name="Goeker M."/>
        </authorList>
    </citation>
    <scope>NUCLEOTIDE SEQUENCE [LARGE SCALE GENOMIC DNA]</scope>
    <source>
        <strain evidence="1 2">DSM 100880</strain>
    </source>
</reference>
<dbReference type="Proteomes" id="UP000257136">
    <property type="component" value="Unassembled WGS sequence"/>
</dbReference>
<comment type="caution">
    <text evidence="1">The sequence shown here is derived from an EMBL/GenBank/DDBJ whole genome shotgun (WGS) entry which is preliminary data.</text>
</comment>
<dbReference type="PROSITE" id="PS51257">
    <property type="entry name" value="PROKAR_LIPOPROTEIN"/>
    <property type="match status" value="1"/>
</dbReference>
<evidence type="ECO:0000313" key="2">
    <source>
        <dbReference type="Proteomes" id="UP000257136"/>
    </source>
</evidence>
<name>A0A3E0ELF1_9FLAO</name>